<organism evidence="7 8">
    <name type="scientific">Brevibacterium samyangense</name>
    <dbReference type="NCBI Taxonomy" id="366888"/>
    <lineage>
        <taxon>Bacteria</taxon>
        <taxon>Bacillati</taxon>
        <taxon>Actinomycetota</taxon>
        <taxon>Actinomycetes</taxon>
        <taxon>Micrococcales</taxon>
        <taxon>Brevibacteriaceae</taxon>
        <taxon>Brevibacterium</taxon>
    </lineage>
</organism>
<name>A0ABP5F319_9MICO</name>
<evidence type="ECO:0000256" key="4">
    <source>
        <dbReference type="ARBA" id="ARBA00023136"/>
    </source>
</evidence>
<gene>
    <name evidence="7" type="ORF">GCM10009755_28510</name>
</gene>
<comment type="subcellular location">
    <subcellularLocation>
        <location evidence="1">Membrane</location>
        <topology evidence="1">Multi-pass membrane protein</topology>
    </subcellularLocation>
</comment>
<keyword evidence="8" id="KW-1185">Reference proteome</keyword>
<dbReference type="PANTHER" id="PTHR43229">
    <property type="entry name" value="NODULATION PROTEIN J"/>
    <property type="match status" value="1"/>
</dbReference>
<comment type="caution">
    <text evidence="7">The sequence shown here is derived from an EMBL/GenBank/DDBJ whole genome shotgun (WGS) entry which is preliminary data.</text>
</comment>
<keyword evidence="2 5" id="KW-0812">Transmembrane</keyword>
<dbReference type="EMBL" id="BAAANO010000035">
    <property type="protein sequence ID" value="GAA2015022.1"/>
    <property type="molecule type" value="Genomic_DNA"/>
</dbReference>
<feature type="transmembrane region" description="Helical" evidence="5">
    <location>
        <begin position="41"/>
        <end position="60"/>
    </location>
</feature>
<protein>
    <submittedName>
        <fullName evidence="7">ABC transporter permease</fullName>
    </submittedName>
</protein>
<dbReference type="InterPro" id="IPR051784">
    <property type="entry name" value="Nod_factor_ABC_transporter"/>
</dbReference>
<evidence type="ECO:0000256" key="3">
    <source>
        <dbReference type="ARBA" id="ARBA00022989"/>
    </source>
</evidence>
<feature type="transmembrane region" description="Helical" evidence="5">
    <location>
        <begin position="189"/>
        <end position="211"/>
    </location>
</feature>
<dbReference type="Pfam" id="PF12698">
    <property type="entry name" value="ABC2_membrane_3"/>
    <property type="match status" value="1"/>
</dbReference>
<dbReference type="Proteomes" id="UP001500755">
    <property type="component" value="Unassembled WGS sequence"/>
</dbReference>
<evidence type="ECO:0000259" key="6">
    <source>
        <dbReference type="Pfam" id="PF12698"/>
    </source>
</evidence>
<feature type="transmembrane region" description="Helical" evidence="5">
    <location>
        <begin position="75"/>
        <end position="100"/>
    </location>
</feature>
<sequence length="265" mass="27401">MSETLTGAPHPSDGGAAPALRRVLAQTVFEARAVMRNGEQLLLSLILPAIALCGLALTRIPDVLGMDTADHPRVLIALSGVLGLAIASTAFTGQAIATGFDRRYGVLRQLATTPLGTSGLVWGKLLAVYLVVLTQFVVLLALAGVLGFRPGTAGISVPGLVCSAVVGTASLLVWALVMAGTLRAEATLALANIVWVLMATVGGILLAHPGAWGDLVGFLPFGALGDAMRAAVLEGRLAVVPLLVMLAWSVVGLLVARRWFRWSAT</sequence>
<evidence type="ECO:0000313" key="7">
    <source>
        <dbReference type="EMBL" id="GAA2015022.1"/>
    </source>
</evidence>
<feature type="transmembrane region" description="Helical" evidence="5">
    <location>
        <begin position="237"/>
        <end position="256"/>
    </location>
</feature>
<dbReference type="InterPro" id="IPR013525">
    <property type="entry name" value="ABC2_TM"/>
</dbReference>
<evidence type="ECO:0000256" key="1">
    <source>
        <dbReference type="ARBA" id="ARBA00004141"/>
    </source>
</evidence>
<dbReference type="RefSeq" id="WP_344310810.1">
    <property type="nucleotide sequence ID" value="NZ_BAAANO010000035.1"/>
</dbReference>
<proteinExistence type="predicted"/>
<feature type="transmembrane region" description="Helical" evidence="5">
    <location>
        <begin position="155"/>
        <end position="177"/>
    </location>
</feature>
<evidence type="ECO:0000256" key="5">
    <source>
        <dbReference type="SAM" id="Phobius"/>
    </source>
</evidence>
<evidence type="ECO:0000256" key="2">
    <source>
        <dbReference type="ARBA" id="ARBA00022692"/>
    </source>
</evidence>
<feature type="transmembrane region" description="Helical" evidence="5">
    <location>
        <begin position="121"/>
        <end position="143"/>
    </location>
</feature>
<reference evidence="8" key="1">
    <citation type="journal article" date="2019" name="Int. J. Syst. Evol. Microbiol.">
        <title>The Global Catalogue of Microorganisms (GCM) 10K type strain sequencing project: providing services to taxonomists for standard genome sequencing and annotation.</title>
        <authorList>
            <consortium name="The Broad Institute Genomics Platform"/>
            <consortium name="The Broad Institute Genome Sequencing Center for Infectious Disease"/>
            <person name="Wu L."/>
            <person name="Ma J."/>
        </authorList>
    </citation>
    <scope>NUCLEOTIDE SEQUENCE [LARGE SCALE GENOMIC DNA]</scope>
    <source>
        <strain evidence="8">JCM 14546</strain>
    </source>
</reference>
<dbReference type="PANTHER" id="PTHR43229:SF2">
    <property type="entry name" value="NODULATION PROTEIN J"/>
    <property type="match status" value="1"/>
</dbReference>
<evidence type="ECO:0000313" key="8">
    <source>
        <dbReference type="Proteomes" id="UP001500755"/>
    </source>
</evidence>
<feature type="domain" description="ABC-2 type transporter transmembrane" evidence="6">
    <location>
        <begin position="80"/>
        <end position="256"/>
    </location>
</feature>
<accession>A0ABP5F319</accession>
<keyword evidence="4 5" id="KW-0472">Membrane</keyword>
<keyword evidence="3 5" id="KW-1133">Transmembrane helix</keyword>